<organism evidence="2 3">
    <name type="scientific">Pseudoduganella aquatica</name>
    <dbReference type="NCBI Taxonomy" id="2660641"/>
    <lineage>
        <taxon>Bacteria</taxon>
        <taxon>Pseudomonadati</taxon>
        <taxon>Pseudomonadota</taxon>
        <taxon>Betaproteobacteria</taxon>
        <taxon>Burkholderiales</taxon>
        <taxon>Oxalobacteraceae</taxon>
        <taxon>Telluria group</taxon>
        <taxon>Pseudoduganella</taxon>
    </lineage>
</organism>
<evidence type="ECO:0008006" key="4">
    <source>
        <dbReference type="Google" id="ProtNLM"/>
    </source>
</evidence>
<gene>
    <name evidence="2" type="ORF">GTP77_08970</name>
</gene>
<evidence type="ECO:0000313" key="3">
    <source>
        <dbReference type="Proteomes" id="UP000450676"/>
    </source>
</evidence>
<dbReference type="AlphaFoldDB" id="A0A7X4HA56"/>
<evidence type="ECO:0000313" key="2">
    <source>
        <dbReference type="EMBL" id="MYN07473.1"/>
    </source>
</evidence>
<feature type="region of interest" description="Disordered" evidence="1">
    <location>
        <begin position="158"/>
        <end position="182"/>
    </location>
</feature>
<reference evidence="2 3" key="1">
    <citation type="submission" date="2019-12" db="EMBL/GenBank/DDBJ databases">
        <title>Novel species isolated from a subtropical stream in China.</title>
        <authorList>
            <person name="Lu H."/>
        </authorList>
    </citation>
    <scope>NUCLEOTIDE SEQUENCE [LARGE SCALE GENOMIC DNA]</scope>
    <source>
        <strain evidence="2 3">FT127W</strain>
    </source>
</reference>
<keyword evidence="3" id="KW-1185">Reference proteome</keyword>
<sequence>MTALPLVLAACVTQAPPPQVALPPPAVAPLAQTPITHVSPQDEAAPLLAYHQSLRRMAQGELLKELSGLSLQQATPKLSLQIGMILMLTRGSGDLARAQAQFDSVATSGEPAAQSLKPLAQLLSSHCAEARRLSEHNEKLSTQLKENQRKTEQLNDMLEGLKAIERNLPVRPPPQSSAQGGR</sequence>
<dbReference type="Proteomes" id="UP000450676">
    <property type="component" value="Unassembled WGS sequence"/>
</dbReference>
<evidence type="ECO:0000256" key="1">
    <source>
        <dbReference type="SAM" id="MobiDB-lite"/>
    </source>
</evidence>
<proteinExistence type="predicted"/>
<accession>A0A7X4HA56</accession>
<comment type="caution">
    <text evidence="2">The sequence shown here is derived from an EMBL/GenBank/DDBJ whole genome shotgun (WGS) entry which is preliminary data.</text>
</comment>
<dbReference type="EMBL" id="WWCU01000007">
    <property type="protein sequence ID" value="MYN07473.1"/>
    <property type="molecule type" value="Genomic_DNA"/>
</dbReference>
<name>A0A7X4HA56_9BURK</name>
<protein>
    <recommendedName>
        <fullName evidence="4">Permease</fullName>
    </recommendedName>
</protein>